<accession>A0A5B0DV08</accession>
<keyword evidence="2" id="KW-1185">Reference proteome</keyword>
<dbReference type="AlphaFoldDB" id="A0A5B0DV08"/>
<comment type="caution">
    <text evidence="1">The sequence shown here is derived from an EMBL/GenBank/DDBJ whole genome shotgun (WGS) entry which is preliminary data.</text>
</comment>
<gene>
    <name evidence="1" type="ORF">FPY71_14840</name>
</gene>
<organism evidence="1 2">
    <name type="scientific">Aureimonas fodinaquatilis</name>
    <dbReference type="NCBI Taxonomy" id="2565783"/>
    <lineage>
        <taxon>Bacteria</taxon>
        <taxon>Pseudomonadati</taxon>
        <taxon>Pseudomonadota</taxon>
        <taxon>Alphaproteobacteria</taxon>
        <taxon>Hyphomicrobiales</taxon>
        <taxon>Aurantimonadaceae</taxon>
        <taxon>Aureimonas</taxon>
    </lineage>
</organism>
<reference evidence="1 2" key="1">
    <citation type="submission" date="2019-08" db="EMBL/GenBank/DDBJ databases">
        <title>Aureimonas fodiniaquatilis sp. nov., isolated from a coal mine wastewater.</title>
        <authorList>
            <person name="Kim W."/>
        </authorList>
    </citation>
    <scope>NUCLEOTIDE SEQUENCE [LARGE SCALE GENOMIC DNA]</scope>
    <source>
        <strain evidence="1 2">CAU 1482</strain>
    </source>
</reference>
<name>A0A5B0DV08_9HYPH</name>
<evidence type="ECO:0000313" key="1">
    <source>
        <dbReference type="EMBL" id="KAA0969785.1"/>
    </source>
</evidence>
<dbReference type="RefSeq" id="WP_149301069.1">
    <property type="nucleotide sequence ID" value="NZ_VTWH01000003.1"/>
</dbReference>
<dbReference type="EMBL" id="VTWH01000003">
    <property type="protein sequence ID" value="KAA0969785.1"/>
    <property type="molecule type" value="Genomic_DNA"/>
</dbReference>
<dbReference type="Proteomes" id="UP000324738">
    <property type="component" value="Unassembled WGS sequence"/>
</dbReference>
<dbReference type="OrthoDB" id="8085777at2"/>
<evidence type="ECO:0000313" key="2">
    <source>
        <dbReference type="Proteomes" id="UP000324738"/>
    </source>
</evidence>
<proteinExistence type="predicted"/>
<protein>
    <submittedName>
        <fullName evidence="1">Uncharacterized protein</fullName>
    </submittedName>
</protein>
<sequence length="101" mass="11653">MTQRSGSDLNDEGLASALRRFPTHAPQIRDLIMRNENFRTICDDLACAEQALLAVDRLQVGIREARRREFKEMVDTLSTEIERLLTQTKVINISGWHDKQQ</sequence>